<dbReference type="Pfam" id="PF19076">
    <property type="entry name" value="CshA_repeat"/>
    <property type="match status" value="2"/>
</dbReference>
<name>A0A2A3YNN1_9MICO</name>
<protein>
    <recommendedName>
        <fullName evidence="3">CshA domain-containing protein</fullName>
    </recommendedName>
</protein>
<feature type="signal peptide" evidence="2">
    <location>
        <begin position="1"/>
        <end position="27"/>
    </location>
</feature>
<accession>A0A2A3YNN1</accession>
<reference evidence="4 5" key="1">
    <citation type="journal article" date="2017" name="Elife">
        <title>Extensive horizontal gene transfer in cheese-associated bacteria.</title>
        <authorList>
            <person name="Bonham K.S."/>
            <person name="Wolfe B.E."/>
            <person name="Dutton R.J."/>
        </authorList>
    </citation>
    <scope>NUCLEOTIDE SEQUENCE [LARGE SCALE GENOMIC DNA]</scope>
    <source>
        <strain evidence="4 5">341_9</strain>
    </source>
</reference>
<evidence type="ECO:0000313" key="5">
    <source>
        <dbReference type="Proteomes" id="UP000218598"/>
    </source>
</evidence>
<dbReference type="Proteomes" id="UP000218598">
    <property type="component" value="Unassembled WGS sequence"/>
</dbReference>
<keyword evidence="1" id="KW-0812">Transmembrane</keyword>
<organism evidence="4 5">
    <name type="scientific">Brachybacterium alimentarium</name>
    <dbReference type="NCBI Taxonomy" id="47845"/>
    <lineage>
        <taxon>Bacteria</taxon>
        <taxon>Bacillati</taxon>
        <taxon>Actinomycetota</taxon>
        <taxon>Actinomycetes</taxon>
        <taxon>Micrococcales</taxon>
        <taxon>Dermabacteraceae</taxon>
        <taxon>Brachybacterium</taxon>
    </lineage>
</organism>
<dbReference type="InterPro" id="IPR026395">
    <property type="entry name" value="CshA_fibril"/>
</dbReference>
<keyword evidence="1" id="KW-0472">Membrane</keyword>
<keyword evidence="1" id="KW-1133">Transmembrane helix</keyword>
<proteinExistence type="predicted"/>
<evidence type="ECO:0000259" key="3">
    <source>
        <dbReference type="Pfam" id="PF19076"/>
    </source>
</evidence>
<comment type="caution">
    <text evidence="4">The sequence shown here is derived from an EMBL/GenBank/DDBJ whole genome shotgun (WGS) entry which is preliminary data.</text>
</comment>
<gene>
    <name evidence="4" type="ORF">CIK66_01545</name>
</gene>
<evidence type="ECO:0000256" key="1">
    <source>
        <dbReference type="SAM" id="Phobius"/>
    </source>
</evidence>
<feature type="domain" description="CshA" evidence="3">
    <location>
        <begin position="413"/>
        <end position="456"/>
    </location>
</feature>
<keyword evidence="5" id="KW-1185">Reference proteome</keyword>
<feature type="domain" description="CshA" evidence="3">
    <location>
        <begin position="524"/>
        <end position="585"/>
    </location>
</feature>
<keyword evidence="2" id="KW-0732">Signal</keyword>
<dbReference type="PROSITE" id="PS51318">
    <property type="entry name" value="TAT"/>
    <property type="match status" value="1"/>
</dbReference>
<feature type="chain" id="PRO_5012449616" description="CshA domain-containing protein" evidence="2">
    <location>
        <begin position="28"/>
        <end position="650"/>
    </location>
</feature>
<dbReference type="AlphaFoldDB" id="A0A2A3YNN1"/>
<dbReference type="InterPro" id="IPR006311">
    <property type="entry name" value="TAT_signal"/>
</dbReference>
<sequence>MPRPLWRARLRRAVARGAALCAATAFAASLTLPAAALGEDGPFDFPAETTTVTMIPGAVTRVPLTALLEDDLEAEVDLESAQLAVPEDLDEAERQLMEVSDDSRSIGVAGEGTWTLISDALVFTPLPGAEGPATPIALTVEGDSGTRSQPATFTPEVVELEEISLRGSAGDVEKIPLDDSLPTDGSVRLELAGLPAGSTVTEDGSRATVPEQGVWQLSADGTTLTHTPAGTALGRQLDPVRLVAEDAEGGVVSAAEVVLTVPIITDLDRSAPFGEDIVFAVGEGQQHVDPTTLRLTPPAGDTGVTTSDDGTQVVVPQQGTWSLDRESASVRFSPESEDVRVTAPMGIVGGDGKGAESATALLSTAYPILADRSAASAPGTALQFDLTLGNRDVRSDSLRFDQDALPEGAELSHDATQVRVDGEGTWSIDIEDRTVTMTPEEEFTGTASPVGVTARGVFADNPVSATFEAVFSPVIATMRDDEQRTAPQTSLTIDVLANDTAGSGSRPLTPSTLEIGSLEATNLTELEDGRGKRLVVPEEGTYTVSANGSVTFTPEDGFVGRTTPITYDVLDSAGTPTSAKLAVEVDPSLTGAAETGNQSAGINTLLAGLMPSAPATFLVFGTIVLLLLFGGGLALWIGVQMEADKRDWEN</sequence>
<evidence type="ECO:0000313" key="4">
    <source>
        <dbReference type="EMBL" id="PCC40966.1"/>
    </source>
</evidence>
<evidence type="ECO:0000256" key="2">
    <source>
        <dbReference type="SAM" id="SignalP"/>
    </source>
</evidence>
<dbReference type="EMBL" id="NRGR01000004">
    <property type="protein sequence ID" value="PCC40966.1"/>
    <property type="molecule type" value="Genomic_DNA"/>
</dbReference>
<dbReference type="NCBIfam" id="TIGR04225">
    <property type="entry name" value="CshA_fibril_rpt"/>
    <property type="match status" value="1"/>
</dbReference>
<feature type="transmembrane region" description="Helical" evidence="1">
    <location>
        <begin position="617"/>
        <end position="639"/>
    </location>
</feature>
<dbReference type="OrthoDB" id="3795101at2"/>